<evidence type="ECO:0000313" key="1">
    <source>
        <dbReference type="EMBL" id="KAJ2981351.1"/>
    </source>
</evidence>
<protein>
    <submittedName>
        <fullName evidence="1">Uncharacterized protein</fullName>
    </submittedName>
</protein>
<keyword evidence="2" id="KW-1185">Reference proteome</keyword>
<dbReference type="EMBL" id="JANJQO010000136">
    <property type="protein sequence ID" value="KAJ2981351.1"/>
    <property type="molecule type" value="Genomic_DNA"/>
</dbReference>
<organism evidence="1 2">
    <name type="scientific">Zarea fungicola</name>
    <dbReference type="NCBI Taxonomy" id="93591"/>
    <lineage>
        <taxon>Eukaryota</taxon>
        <taxon>Fungi</taxon>
        <taxon>Dikarya</taxon>
        <taxon>Ascomycota</taxon>
        <taxon>Pezizomycotina</taxon>
        <taxon>Sordariomycetes</taxon>
        <taxon>Hypocreomycetidae</taxon>
        <taxon>Hypocreales</taxon>
        <taxon>Cordycipitaceae</taxon>
        <taxon>Zarea</taxon>
    </lineage>
</organism>
<comment type="caution">
    <text evidence="1">The sequence shown here is derived from an EMBL/GenBank/DDBJ whole genome shotgun (WGS) entry which is preliminary data.</text>
</comment>
<name>A0ACC1NRY7_9HYPO</name>
<sequence>MTHASTASGQPVGFIQLTPLEAKRLEKMPVILNLVTGVFVFPPTPDSHVLKIARHGHGFATEREGQNGTISAPKSDGNNAQTGFIPDDADSALRNGLRQLVPEFGERPWINRRLCWYSDTPEGDFIIDHHPKIDGLFLATGGAGQ</sequence>
<proteinExistence type="predicted"/>
<gene>
    <name evidence="1" type="ORF">NQ176_g2075</name>
</gene>
<evidence type="ECO:0000313" key="2">
    <source>
        <dbReference type="Proteomes" id="UP001143910"/>
    </source>
</evidence>
<dbReference type="Proteomes" id="UP001143910">
    <property type="component" value="Unassembled WGS sequence"/>
</dbReference>
<reference evidence="1" key="1">
    <citation type="submission" date="2022-08" db="EMBL/GenBank/DDBJ databases">
        <title>Genome Sequence of Lecanicillium fungicola.</title>
        <authorList>
            <person name="Buettner E."/>
        </authorList>
    </citation>
    <scope>NUCLEOTIDE SEQUENCE</scope>
    <source>
        <strain evidence="1">Babe33</strain>
    </source>
</reference>
<accession>A0ACC1NRY7</accession>